<dbReference type="FunFam" id="3.30.160.60:FF:000032">
    <property type="entry name" value="Krueppel-like factor 4"/>
    <property type="match status" value="1"/>
</dbReference>
<keyword evidence="21" id="KW-1185">Reference proteome</keyword>
<evidence type="ECO:0000256" key="2">
    <source>
        <dbReference type="ARBA" id="ARBA00004604"/>
    </source>
</evidence>
<protein>
    <recommendedName>
        <fullName evidence="15">Wilms tumor protein homolog</fullName>
    </recommendedName>
</protein>
<feature type="domain" description="C2H2-type" evidence="19">
    <location>
        <begin position="273"/>
        <end position="302"/>
    </location>
</feature>
<accession>A0A7R9KJW4</accession>
<dbReference type="Proteomes" id="UP000759131">
    <property type="component" value="Unassembled WGS sequence"/>
</dbReference>
<dbReference type="GO" id="GO:0016614">
    <property type="term" value="F:oxidoreductase activity, acting on CH-OH group of donors"/>
    <property type="evidence" value="ECO:0007669"/>
    <property type="project" value="InterPro"/>
</dbReference>
<dbReference type="InterPro" id="IPR036188">
    <property type="entry name" value="FAD/NAD-bd_sf"/>
</dbReference>
<dbReference type="InterPro" id="IPR012132">
    <property type="entry name" value="GMC_OxRdtase"/>
</dbReference>
<feature type="domain" description="C2H2-type" evidence="19">
    <location>
        <begin position="303"/>
        <end position="332"/>
    </location>
</feature>
<feature type="compositionally biased region" description="Acidic residues" evidence="18">
    <location>
        <begin position="83"/>
        <end position="94"/>
    </location>
</feature>
<dbReference type="SUPFAM" id="SSF51905">
    <property type="entry name" value="FAD/NAD(P)-binding domain"/>
    <property type="match status" value="1"/>
</dbReference>
<organism evidence="20">
    <name type="scientific">Medioppia subpectinata</name>
    <dbReference type="NCBI Taxonomy" id="1979941"/>
    <lineage>
        <taxon>Eukaryota</taxon>
        <taxon>Metazoa</taxon>
        <taxon>Ecdysozoa</taxon>
        <taxon>Arthropoda</taxon>
        <taxon>Chelicerata</taxon>
        <taxon>Arachnida</taxon>
        <taxon>Acari</taxon>
        <taxon>Acariformes</taxon>
        <taxon>Sarcoptiformes</taxon>
        <taxon>Oribatida</taxon>
        <taxon>Brachypylina</taxon>
        <taxon>Oppioidea</taxon>
        <taxon>Oppiidae</taxon>
        <taxon>Medioppia</taxon>
    </lineage>
</organism>
<evidence type="ECO:0000256" key="8">
    <source>
        <dbReference type="ARBA" id="ARBA00022737"/>
    </source>
</evidence>
<keyword evidence="9 16" id="KW-0863">Zinc-finger</keyword>
<evidence type="ECO:0000256" key="12">
    <source>
        <dbReference type="ARBA" id="ARBA00022843"/>
    </source>
</evidence>
<evidence type="ECO:0000256" key="7">
    <source>
        <dbReference type="ARBA" id="ARBA00022723"/>
    </source>
</evidence>
<name>A0A7R9KJW4_9ACAR</name>
<keyword evidence="8" id="KW-0677">Repeat</keyword>
<dbReference type="SMART" id="SM00355">
    <property type="entry name" value="ZnF_C2H2"/>
    <property type="match status" value="7"/>
</dbReference>
<comment type="similarity">
    <text evidence="4 17">Belongs to the GMC oxidoreductase family.</text>
</comment>
<comment type="subcellular location">
    <subcellularLocation>
        <location evidence="2">Nucleus</location>
        <location evidence="2">Nucleolus</location>
    </subcellularLocation>
    <subcellularLocation>
        <location evidence="3">Nucleus</location>
        <location evidence="3">Nucleoplasm</location>
    </subcellularLocation>
</comment>
<reference evidence="20" key="1">
    <citation type="submission" date="2020-11" db="EMBL/GenBank/DDBJ databases">
        <authorList>
            <person name="Tran Van P."/>
        </authorList>
    </citation>
    <scope>NUCLEOTIDE SEQUENCE</scope>
</reference>
<dbReference type="GO" id="GO:0005730">
    <property type="term" value="C:nucleolus"/>
    <property type="evidence" value="ECO:0007669"/>
    <property type="project" value="UniProtKB-SubCell"/>
</dbReference>
<evidence type="ECO:0000256" key="16">
    <source>
        <dbReference type="PROSITE-ProRule" id="PRU00042"/>
    </source>
</evidence>
<evidence type="ECO:0000256" key="14">
    <source>
        <dbReference type="ARBA" id="ARBA00023163"/>
    </source>
</evidence>
<evidence type="ECO:0000256" key="17">
    <source>
        <dbReference type="RuleBase" id="RU003968"/>
    </source>
</evidence>
<dbReference type="PROSITE" id="PS50157">
    <property type="entry name" value="ZINC_FINGER_C2H2_2"/>
    <property type="match status" value="7"/>
</dbReference>
<dbReference type="PROSITE" id="PS00623">
    <property type="entry name" value="GMC_OXRED_1"/>
    <property type="match status" value="1"/>
</dbReference>
<dbReference type="GO" id="GO:0005654">
    <property type="term" value="C:nucleoplasm"/>
    <property type="evidence" value="ECO:0007669"/>
    <property type="project" value="UniProtKB-SubCell"/>
</dbReference>
<dbReference type="EMBL" id="CAJPIZ010002257">
    <property type="protein sequence ID" value="CAG2104764.1"/>
    <property type="molecule type" value="Genomic_DNA"/>
</dbReference>
<dbReference type="SUPFAM" id="SSF57667">
    <property type="entry name" value="beta-beta-alpha zinc fingers"/>
    <property type="match status" value="4"/>
</dbReference>
<dbReference type="EMBL" id="OC856832">
    <property type="protein sequence ID" value="CAD7624334.1"/>
    <property type="molecule type" value="Genomic_DNA"/>
</dbReference>
<keyword evidence="7" id="KW-0479">Metal-binding</keyword>
<keyword evidence="12" id="KW-0832">Ubl conjugation</keyword>
<evidence type="ECO:0000256" key="5">
    <source>
        <dbReference type="ARBA" id="ARBA00022499"/>
    </source>
</evidence>
<feature type="domain" description="C2H2-type" evidence="19">
    <location>
        <begin position="3"/>
        <end position="31"/>
    </location>
</feature>
<dbReference type="Pfam" id="PF05199">
    <property type="entry name" value="GMC_oxred_C"/>
    <property type="match status" value="1"/>
</dbReference>
<feature type="compositionally biased region" description="Acidic residues" evidence="18">
    <location>
        <begin position="52"/>
        <end position="74"/>
    </location>
</feature>
<keyword evidence="10 17" id="KW-0274">FAD</keyword>
<evidence type="ECO:0000256" key="11">
    <source>
        <dbReference type="ARBA" id="ARBA00022833"/>
    </source>
</evidence>
<feature type="region of interest" description="Disordered" evidence="18">
    <location>
        <begin position="33"/>
        <end position="115"/>
    </location>
</feature>
<keyword evidence="6 17" id="KW-0285">Flavoprotein</keyword>
<dbReference type="GO" id="GO:0050660">
    <property type="term" value="F:flavin adenine dinucleotide binding"/>
    <property type="evidence" value="ECO:0007669"/>
    <property type="project" value="InterPro"/>
</dbReference>
<dbReference type="FunFam" id="3.30.160.60:FF:000063">
    <property type="entry name" value="Wilms tumor 1-KTS isoform"/>
    <property type="match status" value="1"/>
</dbReference>
<evidence type="ECO:0000256" key="15">
    <source>
        <dbReference type="ARBA" id="ARBA00069242"/>
    </source>
</evidence>
<dbReference type="PANTHER" id="PTHR11552">
    <property type="entry name" value="GLUCOSE-METHANOL-CHOLINE GMC OXIDOREDUCTASE"/>
    <property type="match status" value="1"/>
</dbReference>
<dbReference type="InterPro" id="IPR036236">
    <property type="entry name" value="Znf_C2H2_sf"/>
</dbReference>
<feature type="domain" description="C2H2-type" evidence="19">
    <location>
        <begin position="242"/>
        <end position="272"/>
    </location>
</feature>
<evidence type="ECO:0000256" key="9">
    <source>
        <dbReference type="ARBA" id="ARBA00022771"/>
    </source>
</evidence>
<feature type="compositionally biased region" description="Polar residues" evidence="18">
    <location>
        <begin position="103"/>
        <end position="113"/>
    </location>
</feature>
<dbReference type="InterPro" id="IPR007867">
    <property type="entry name" value="GMC_OxRtase_C"/>
</dbReference>
<keyword evidence="5" id="KW-1017">Isopeptide bond</keyword>
<dbReference type="PROSITE" id="PS00028">
    <property type="entry name" value="ZINC_FINGER_C2H2_1"/>
    <property type="match status" value="5"/>
</dbReference>
<evidence type="ECO:0000256" key="3">
    <source>
        <dbReference type="ARBA" id="ARBA00004642"/>
    </source>
</evidence>
<comment type="cofactor">
    <cofactor evidence="1">
        <name>FAD</name>
        <dbReference type="ChEBI" id="CHEBI:57692"/>
    </cofactor>
</comment>
<sequence>TMYSCRFCSKRFDTIDKVKTHFLKRHSNTLDKSMKKESDLNDEQSEGLQNESNEEQMNEELVDDSVIEGEENVEANDTQELNDTNEENEDEEKSEDNKKTTIVIKQQRNPNRVNKSKVKMIETERSIQTRNRIKRELPNNLELKIVRPDASAIELPPKRGRPKKYELRQVLTPQLKNATRRYPCPFEGCEYVAKYRSNLWDHKKLHTGEKPYRCNWPSCEMRFPQSQQLKLHLRSHTGEKPYACDWPGCEWKFRLKGALTDHKKAVHEGVKAFTCEWPGCNKKFLQSCHLRKHMMAHADIKPFVCDWPNCTYKAVSMSYVTNHKKTHTGEKNFECGYNGCTKRFVKSSHVNRHQQKCHPEMMGQTIIDDNDDVEISARNEWKTFYDYIVIGAGTAGSVVAARLSEDPKVSVLLIEAGGSETVVSNTPALSDSLLNTVMDWKFMSTPQNQSCLSMNGQMCVLSSGRVIGGTSAINRMTYLRGNPLDFDNWEKLGVKGWSWRDVFPFFIRAENQSDAQLSKSGYYGVNGPLVINNNHEYNQLLQSWIFSSHLCGHKISDLNADYLGASVLQTNTNEGRRVSTATAYLEPNIERPNLHILANALVTQILFENNTAIGVNFIRNWHNFAVYAKQEVILSTGTINSAKLLMLSGIGPKDHLEELNIPVISDLPVGNNFHDHIGTYGLHFTVNTTIEEPLTVQSLNQYFNSGKGPLSQSRFAATLLQSKYTNISTEWPDIMLMTSTTSPGRENSGETTEQRNGFKKEVWTQFYGPYSGLAQFTVWPILLRPKSRGWVRLNSPNPSDQPLINPNYLTESSDILVLMEGMKETLKIANSRPLQSLMPIPFVTLVPGCEPYLMNNQSLEAKDTLNTTFFTDPYLQCMARSLTVSTGDYVGTCRMGSDEDRNKVVDSRLKVMGVNNLRVIDASVIPVIPTANTNAVTVMIAERGSHFIKFDYRYKNLILF</sequence>
<dbReference type="InterPro" id="IPR000172">
    <property type="entry name" value="GMC_OxRdtase_N"/>
</dbReference>
<gene>
    <name evidence="20" type="ORF">OSB1V03_LOCUS4779</name>
</gene>
<feature type="domain" description="C2H2-type" evidence="19">
    <location>
        <begin position="333"/>
        <end position="358"/>
    </location>
</feature>
<dbReference type="GO" id="GO:0008270">
    <property type="term" value="F:zinc ion binding"/>
    <property type="evidence" value="ECO:0007669"/>
    <property type="project" value="UniProtKB-KW"/>
</dbReference>
<dbReference type="Gene3D" id="3.30.160.60">
    <property type="entry name" value="Classic Zinc Finger"/>
    <property type="match status" value="6"/>
</dbReference>
<keyword evidence="13" id="KW-0805">Transcription regulation</keyword>
<dbReference type="AlphaFoldDB" id="A0A7R9KJW4"/>
<dbReference type="PANTHER" id="PTHR11552:SF147">
    <property type="entry name" value="CHOLINE DEHYDROGENASE, MITOCHONDRIAL"/>
    <property type="match status" value="1"/>
</dbReference>
<dbReference type="Gene3D" id="3.30.560.10">
    <property type="entry name" value="Glucose Oxidase, domain 3"/>
    <property type="match status" value="1"/>
</dbReference>
<feature type="domain" description="C2H2-type" evidence="19">
    <location>
        <begin position="212"/>
        <end position="241"/>
    </location>
</feature>
<evidence type="ECO:0000256" key="13">
    <source>
        <dbReference type="ARBA" id="ARBA00023015"/>
    </source>
</evidence>
<keyword evidence="11" id="KW-0862">Zinc</keyword>
<dbReference type="InterPro" id="IPR013087">
    <property type="entry name" value="Znf_C2H2_type"/>
</dbReference>
<evidence type="ECO:0000313" key="21">
    <source>
        <dbReference type="Proteomes" id="UP000759131"/>
    </source>
</evidence>
<feature type="non-terminal residue" evidence="20">
    <location>
        <position position="1"/>
    </location>
</feature>
<evidence type="ECO:0000256" key="6">
    <source>
        <dbReference type="ARBA" id="ARBA00022630"/>
    </source>
</evidence>
<evidence type="ECO:0000256" key="10">
    <source>
        <dbReference type="ARBA" id="ARBA00022827"/>
    </source>
</evidence>
<dbReference type="OrthoDB" id="269227at2759"/>
<dbReference type="Pfam" id="PF00732">
    <property type="entry name" value="GMC_oxred_N"/>
    <property type="match status" value="1"/>
</dbReference>
<evidence type="ECO:0000256" key="1">
    <source>
        <dbReference type="ARBA" id="ARBA00001974"/>
    </source>
</evidence>
<evidence type="ECO:0000259" key="19">
    <source>
        <dbReference type="PROSITE" id="PS50157"/>
    </source>
</evidence>
<evidence type="ECO:0000256" key="4">
    <source>
        <dbReference type="ARBA" id="ARBA00010790"/>
    </source>
</evidence>
<keyword evidence="14" id="KW-0804">Transcription</keyword>
<dbReference type="SUPFAM" id="SSF54373">
    <property type="entry name" value="FAD-linked reductases, C-terminal domain"/>
    <property type="match status" value="1"/>
</dbReference>
<dbReference type="Gene3D" id="3.50.50.60">
    <property type="entry name" value="FAD/NAD(P)-binding domain"/>
    <property type="match status" value="1"/>
</dbReference>
<feature type="domain" description="C2H2-type" evidence="19">
    <location>
        <begin position="182"/>
        <end position="211"/>
    </location>
</feature>
<evidence type="ECO:0000256" key="18">
    <source>
        <dbReference type="SAM" id="MobiDB-lite"/>
    </source>
</evidence>
<evidence type="ECO:0000313" key="20">
    <source>
        <dbReference type="EMBL" id="CAD7624334.1"/>
    </source>
</evidence>
<proteinExistence type="inferred from homology"/>